<dbReference type="SUPFAM" id="SSF49562">
    <property type="entry name" value="C2 domain (Calcium/lipid-binding domain, CaLB)"/>
    <property type="match status" value="1"/>
</dbReference>
<dbReference type="OMA" id="SSRWFWE"/>
<dbReference type="Gene3D" id="2.60.120.10">
    <property type="entry name" value="Jelly Rolls"/>
    <property type="match status" value="2"/>
</dbReference>
<dbReference type="GO" id="GO:0005840">
    <property type="term" value="C:ribosome"/>
    <property type="evidence" value="ECO:0007669"/>
    <property type="project" value="UniProtKB-KW"/>
</dbReference>
<dbReference type="InterPro" id="IPR018490">
    <property type="entry name" value="cNMP-bd_dom_sf"/>
</dbReference>
<feature type="region of interest" description="Disordered" evidence="1">
    <location>
        <begin position="667"/>
        <end position="722"/>
    </location>
</feature>
<feature type="domain" description="Cyclic nucleotide-binding" evidence="2">
    <location>
        <begin position="329"/>
        <end position="444"/>
    </location>
</feature>
<dbReference type="PANTHER" id="PTHR24567:SF74">
    <property type="entry name" value="HTH-TYPE TRANSCRIPTIONAL REGULATOR ARCR"/>
    <property type="match status" value="1"/>
</dbReference>
<feature type="compositionally biased region" description="Low complexity" evidence="1">
    <location>
        <begin position="1011"/>
        <end position="1022"/>
    </location>
</feature>
<feature type="compositionally biased region" description="Polar residues" evidence="1">
    <location>
        <begin position="219"/>
        <end position="233"/>
    </location>
</feature>
<feature type="compositionally biased region" description="Low complexity" evidence="1">
    <location>
        <begin position="533"/>
        <end position="547"/>
    </location>
</feature>
<dbReference type="InterPro" id="IPR035892">
    <property type="entry name" value="C2_domain_sf"/>
</dbReference>
<dbReference type="GO" id="GO:0005829">
    <property type="term" value="C:cytosol"/>
    <property type="evidence" value="ECO:0007669"/>
    <property type="project" value="TreeGrafter"/>
</dbReference>
<feature type="region of interest" description="Disordered" evidence="1">
    <location>
        <begin position="1"/>
        <end position="81"/>
    </location>
</feature>
<dbReference type="Pfam" id="PF00168">
    <property type="entry name" value="C2"/>
    <property type="match status" value="1"/>
</dbReference>
<accession>A0A0N0P7W0</accession>
<dbReference type="OrthoDB" id="417078at2759"/>
<dbReference type="CDD" id="cd00038">
    <property type="entry name" value="CAP_ED"/>
    <property type="match status" value="1"/>
</dbReference>
<dbReference type="PROSITE" id="PS50042">
    <property type="entry name" value="CNMP_BINDING_3"/>
    <property type="match status" value="1"/>
</dbReference>
<evidence type="ECO:0000313" key="4">
    <source>
        <dbReference type="Proteomes" id="UP000038009"/>
    </source>
</evidence>
<dbReference type="Proteomes" id="UP000038009">
    <property type="component" value="Unassembled WGS sequence"/>
</dbReference>
<dbReference type="InterPro" id="IPR000595">
    <property type="entry name" value="cNMP-bd_dom"/>
</dbReference>
<feature type="region of interest" description="Disordered" evidence="1">
    <location>
        <begin position="1000"/>
        <end position="1031"/>
    </location>
</feature>
<reference evidence="3 4" key="1">
    <citation type="journal article" date="2015" name="PLoS Pathog.">
        <title>Leptomonas seymouri: Adaptations to the Dixenous Life Cycle Analyzed by Genome Sequencing, Transcriptome Profiling and Co-infection with Leishmania donovani.</title>
        <authorList>
            <person name="Kraeva N."/>
            <person name="Butenko A."/>
            <person name="Hlavacova J."/>
            <person name="Kostygov A."/>
            <person name="Myskova J."/>
            <person name="Grybchuk D."/>
            <person name="Lestinova T."/>
            <person name="Votypka J."/>
            <person name="Volf P."/>
            <person name="Opperdoes F."/>
            <person name="Flegontov P."/>
            <person name="Lukes J."/>
            <person name="Yurchenko V."/>
        </authorList>
    </citation>
    <scope>NUCLEOTIDE SEQUENCE [LARGE SCALE GENOMIC DNA]</scope>
    <source>
        <strain evidence="3 4">ATCC 30220</strain>
    </source>
</reference>
<dbReference type="GO" id="GO:0003700">
    <property type="term" value="F:DNA-binding transcription factor activity"/>
    <property type="evidence" value="ECO:0007669"/>
    <property type="project" value="TreeGrafter"/>
</dbReference>
<dbReference type="InterPro" id="IPR014710">
    <property type="entry name" value="RmlC-like_jellyroll"/>
</dbReference>
<keyword evidence="3" id="KW-0687">Ribonucleoprotein</keyword>
<dbReference type="SMART" id="SM00239">
    <property type="entry name" value="C2"/>
    <property type="match status" value="2"/>
</dbReference>
<feature type="compositionally biased region" description="Low complexity" evidence="1">
    <location>
        <begin position="671"/>
        <end position="722"/>
    </location>
</feature>
<protein>
    <submittedName>
        <fullName evidence="3">Putative 40S ribosomal protein S9</fullName>
    </submittedName>
</protein>
<dbReference type="VEuPathDB" id="TriTrypDB:Lsey_0028_0120"/>
<evidence type="ECO:0000259" key="2">
    <source>
        <dbReference type="PROSITE" id="PS50042"/>
    </source>
</evidence>
<dbReference type="Pfam" id="PF00027">
    <property type="entry name" value="cNMP_binding"/>
    <property type="match status" value="1"/>
</dbReference>
<feature type="region of interest" description="Disordered" evidence="1">
    <location>
        <begin position="523"/>
        <end position="571"/>
    </location>
</feature>
<dbReference type="InterPro" id="IPR050397">
    <property type="entry name" value="Env_Response_Regulators"/>
</dbReference>
<feature type="region of interest" description="Disordered" evidence="1">
    <location>
        <begin position="211"/>
        <end position="233"/>
    </location>
</feature>
<feature type="compositionally biased region" description="Low complexity" evidence="1">
    <location>
        <begin position="45"/>
        <end position="56"/>
    </location>
</feature>
<dbReference type="EMBL" id="LJSK01000028">
    <property type="protein sequence ID" value="KPI89226.1"/>
    <property type="molecule type" value="Genomic_DNA"/>
</dbReference>
<gene>
    <name evidence="3" type="ORF">ABL78_1649</name>
</gene>
<dbReference type="SMART" id="SM00100">
    <property type="entry name" value="cNMP"/>
    <property type="match status" value="2"/>
</dbReference>
<dbReference type="Gene3D" id="2.60.40.150">
    <property type="entry name" value="C2 domain"/>
    <property type="match status" value="1"/>
</dbReference>
<evidence type="ECO:0000313" key="3">
    <source>
        <dbReference type="EMBL" id="KPI89226.1"/>
    </source>
</evidence>
<dbReference type="PANTHER" id="PTHR24567">
    <property type="entry name" value="CRP FAMILY TRANSCRIPTIONAL REGULATORY PROTEIN"/>
    <property type="match status" value="1"/>
</dbReference>
<proteinExistence type="predicted"/>
<dbReference type="InterPro" id="IPR000008">
    <property type="entry name" value="C2_dom"/>
</dbReference>
<keyword evidence="3" id="KW-0689">Ribosomal protein</keyword>
<keyword evidence="4" id="KW-1185">Reference proteome</keyword>
<dbReference type="SUPFAM" id="SSF51206">
    <property type="entry name" value="cAMP-binding domain-like"/>
    <property type="match status" value="2"/>
</dbReference>
<evidence type="ECO:0000256" key="1">
    <source>
        <dbReference type="SAM" id="MobiDB-lite"/>
    </source>
</evidence>
<sequence length="1936" mass="208707">MPTASQGAASSARKGPSGISRTARASAALLPPTASHPGHTRRPPARNNSNARSATPTDLLPVRRDSSIGATSTNPRLRSGSVIEAAAAHRSCSAPRVTGDFHSPESTTALRTLRLLFLPVLLRFVLQRRRRAHWKYGGPPRRYTPNSVVSAITSSKTVLSEWPLRVLEQLAEQATFHFLGPKEFIVYAHESHVSSGLVVLLHGQLEERRPDAAAKQKGAVSSATSDNSSRPIRTQTHRLHKATDVLCVVPVLCEDRTSSSFSTRAKEEADVAVISSRWFWEVYYRFVQSPSPALDVLTRYMRDVVAPHRRDIVMTDYFPTSVVLLRSWMWPLLTASDRVKLCRAMEVRILGVGEVLCEEGAYCPYIYFLRRGALTVVVKGEVLAVLEAGACLGEESVLFHDNRNSSVVGSTMCELYALHVRDLEHRLTKYPQVGQRLVAAAVERQRRWMEEGKVRDVFGLVSILSCVPCLGHTTDDMREELAQCATVQILPQGHVLATANTPCNSLFVIGRGTLTLSSVVKPAAPTAPTSTNGSRPGSSVGRSSSFPSRRRPSSAAKGNSPRAPTAGVSSLNLQDASALPEVRRDVRSAGDFLGELCLKAHLWPFDVACETTVAIWQLDREAVLRVLEKSRADAQAIEVCRQGITLFRAQRGESSLIEGFEATTPITMNGRCPSTARRCSRSPSSTAPSRRRSSSAAAPPVPRIPISSLQPSKPDDSGSLLSSLLPDARVRGRSPRSSTAVAKWLPEQWTEYALARLREGLTQEAAEGGAAATQSRELRTVDKEVEKAMKEKVLRLISVQPSTSLNPADCDISGNGDELQAIIVEQLFLIPTELQPRFIRQINDSNVRLVTENGEPPPVAPADIPLEEDVLRDPWQSGEAPIAVAEVMQLEEVNAAAGDRWQIPKLAFQGGGDTAASGPLARSLVESTDATRPLALSPSFSRSRPSTTAAALEDSGTGFMTSFPPSRSSVSRSYFVRPPSALATSPRSNICNELLSSHGASVLRPGSSSEPRIAPPTRTRPASVDYNQPSKLGVDRSNSVLDRYVKIEDQNYFDKYVKVVPLQQDEIWAADEVLVDDDEANRSSLVLLLLHVRHCDHLVPGVMQRCKRPMVKVTLGQRVLVRTPVIHDTVSPHWPIEKSSFITFVHRGAEVLFTVCDADDESNVVYRCTLQSAKIHENGGVGQQVMTLTELSPTGESVDVNSSATPLNGDPRKVPRLATTMLALTASKYKALRQAGVPRDDTQQNGAAPASTATDSAATTATLFLQVMSVEGLKHRIEASVTVHFYNGDALHRLLETNQVQPKTRSPAWPADKAFVKVYDEGGVLTFDLRHRGAVISSAEATVDELVFGGVGLRRLPLLQAQTGNAVMGQLVVCVLGANAAGNTESRSRDWVTHIAVDELHLSKEGFAITPDPFVILRDGVGMERMRTPMACGALDAAWTIAEASCLLHCPRLSGSTATYHLEVCDSDAQDVVGRATITLTERGLVEGAQREIALDPPGSGSVRVRSLCLPVLELPDEKQKDASLNGGADQVGHPVSSLQALPADTAVLLVHISGCDDLPGGATEELQTDAIGTLAIGSKQFLRTPIREGTTAPRWPLSKASVLLHVPPLDLSERQSAGHECRFAVYDGVVDEVNQMGQVAVPLEQLLGSAPHTYPLFPRVKGRLDRREHGFGTAALHLQTSTDAHGRGSSERTVGRMNVFTLFARLGHQVEPAAVEKVESGAATQGVSANHRPLLSGPYYNPEDANAMLRSNVSTTSLMAPSGTTLLGVSNVCHVLPNASAKYIHLVVRHGATPVLSVECQMGISSHREWNLVDSSAALSRAALTEDATLSVELHAIDIVEGSRDEADVEEAPAQSVANCPQGRRPQMTSPAERILIGRAELPTAKLLSVGVGEVDVVTLSLEGSPSSRPPLGAIAGRSAEGSATVSFCIIGNRC</sequence>
<organism evidence="3 4">
    <name type="scientific">Leptomonas seymouri</name>
    <dbReference type="NCBI Taxonomy" id="5684"/>
    <lineage>
        <taxon>Eukaryota</taxon>
        <taxon>Discoba</taxon>
        <taxon>Euglenozoa</taxon>
        <taxon>Kinetoplastea</taxon>
        <taxon>Metakinetoplastina</taxon>
        <taxon>Trypanosomatida</taxon>
        <taxon>Trypanosomatidae</taxon>
        <taxon>Leishmaniinae</taxon>
        <taxon>Leptomonas</taxon>
    </lineage>
</organism>
<comment type="caution">
    <text evidence="3">The sequence shown here is derived from an EMBL/GenBank/DDBJ whole genome shotgun (WGS) entry which is preliminary data.</text>
</comment>
<dbReference type="CDD" id="cd00030">
    <property type="entry name" value="C2"/>
    <property type="match status" value="2"/>
</dbReference>
<name>A0A0N0P7W0_LEPSE</name>